<evidence type="ECO:0000256" key="6">
    <source>
        <dbReference type="ARBA" id="ARBA00022723"/>
    </source>
</evidence>
<dbReference type="InterPro" id="IPR054694">
    <property type="entry name" value="Parkin-like_IBR"/>
</dbReference>
<evidence type="ECO:0000256" key="10">
    <source>
        <dbReference type="ARBA" id="ARBA00022833"/>
    </source>
</evidence>
<proteinExistence type="predicted"/>
<protein>
    <recommendedName>
        <fullName evidence="3">RBR-type E3 ubiquitin transferase</fullName>
        <ecNumber evidence="3">2.3.2.31</ecNumber>
    </recommendedName>
</protein>
<evidence type="ECO:0000256" key="1">
    <source>
        <dbReference type="ARBA" id="ARBA00001798"/>
    </source>
</evidence>
<keyword evidence="10" id="KW-0862">Zinc</keyword>
<name>A0A9P1IJA4_9PELO</name>
<evidence type="ECO:0000259" key="12">
    <source>
        <dbReference type="PROSITE" id="PS50053"/>
    </source>
</evidence>
<evidence type="ECO:0000259" key="13">
    <source>
        <dbReference type="PROSITE" id="PS51873"/>
    </source>
</evidence>
<feature type="domain" description="RING-type" evidence="13">
    <location>
        <begin position="183"/>
        <end position="356"/>
    </location>
</feature>
<dbReference type="GO" id="GO:0016567">
    <property type="term" value="P:protein ubiquitination"/>
    <property type="evidence" value="ECO:0007669"/>
    <property type="project" value="InterPro"/>
</dbReference>
<keyword evidence="6" id="KW-0479">Metal-binding</keyword>
<keyword evidence="15" id="KW-1185">Reference proteome</keyword>
<dbReference type="Pfam" id="PF17976">
    <property type="entry name" value="zf-RING_12"/>
    <property type="match status" value="1"/>
</dbReference>
<dbReference type="PRINTS" id="PR01475">
    <property type="entry name" value="PARKIN"/>
</dbReference>
<evidence type="ECO:0000256" key="7">
    <source>
        <dbReference type="ARBA" id="ARBA00022737"/>
    </source>
</evidence>
<dbReference type="GO" id="GO:0005739">
    <property type="term" value="C:mitochondrion"/>
    <property type="evidence" value="ECO:0007669"/>
    <property type="project" value="InterPro"/>
</dbReference>
<dbReference type="PANTHER" id="PTHR11685">
    <property type="entry name" value="RBR FAMILY RING FINGER AND IBR DOMAIN-CONTAINING"/>
    <property type="match status" value="1"/>
</dbReference>
<dbReference type="PIRSF" id="PIRSF037880">
    <property type="entry name" value="Parkin"/>
    <property type="match status" value="1"/>
</dbReference>
<evidence type="ECO:0000256" key="4">
    <source>
        <dbReference type="ARBA" id="ARBA00022553"/>
    </source>
</evidence>
<keyword evidence="9" id="KW-0833">Ubl conjugation pathway</keyword>
<dbReference type="OrthoDB" id="1431934at2759"/>
<evidence type="ECO:0000256" key="9">
    <source>
        <dbReference type="ARBA" id="ARBA00022786"/>
    </source>
</evidence>
<dbReference type="Gene3D" id="1.20.120.1750">
    <property type="match status" value="1"/>
</dbReference>
<dbReference type="EC" id="2.3.2.31" evidence="3"/>
<evidence type="ECO:0000313" key="15">
    <source>
        <dbReference type="Proteomes" id="UP001152747"/>
    </source>
</evidence>
<dbReference type="GO" id="GO:0061630">
    <property type="term" value="F:ubiquitin protein ligase activity"/>
    <property type="evidence" value="ECO:0007669"/>
    <property type="project" value="UniProtKB-EC"/>
</dbReference>
<gene>
    <name evidence="14" type="ORF">CAMP_LOCUS6889</name>
</gene>
<feature type="active site" evidence="11">
    <location>
        <position position="326"/>
    </location>
</feature>
<dbReference type="InterPro" id="IPR031127">
    <property type="entry name" value="E3_UB_ligase_RBR"/>
</dbReference>
<feature type="domain" description="Ubiquitin-like" evidence="12">
    <location>
        <begin position="4"/>
        <end position="76"/>
    </location>
</feature>
<dbReference type="InterPro" id="IPR044066">
    <property type="entry name" value="TRIAD_supradom"/>
</dbReference>
<organism evidence="14 15">
    <name type="scientific">Caenorhabditis angaria</name>
    <dbReference type="NCBI Taxonomy" id="860376"/>
    <lineage>
        <taxon>Eukaryota</taxon>
        <taxon>Metazoa</taxon>
        <taxon>Ecdysozoa</taxon>
        <taxon>Nematoda</taxon>
        <taxon>Chromadorea</taxon>
        <taxon>Rhabditida</taxon>
        <taxon>Rhabditina</taxon>
        <taxon>Rhabditomorpha</taxon>
        <taxon>Rhabditoidea</taxon>
        <taxon>Rhabditidae</taxon>
        <taxon>Peloderinae</taxon>
        <taxon>Caenorhabditis</taxon>
    </lineage>
</organism>
<comment type="pathway">
    <text evidence="2">Protein modification; protein ubiquitination.</text>
</comment>
<dbReference type="AlphaFoldDB" id="A0A9P1IJA4"/>
<comment type="catalytic activity">
    <reaction evidence="1">
        <text>[E2 ubiquitin-conjugating enzyme]-S-ubiquitinyl-L-cysteine + [acceptor protein]-L-lysine = [E2 ubiquitin-conjugating enzyme]-L-cysteine + [acceptor protein]-N(6)-ubiquitinyl-L-lysine.</text>
        <dbReference type="EC" id="2.3.2.31"/>
    </reaction>
</comment>
<keyword evidence="5" id="KW-0808">Transferase</keyword>
<evidence type="ECO:0000313" key="14">
    <source>
        <dbReference type="EMBL" id="CAI5444252.1"/>
    </source>
</evidence>
<dbReference type="Pfam" id="PF22605">
    <property type="entry name" value="IBR_2"/>
    <property type="match status" value="1"/>
</dbReference>
<evidence type="ECO:0000256" key="8">
    <source>
        <dbReference type="ARBA" id="ARBA00022771"/>
    </source>
</evidence>
<evidence type="ECO:0000256" key="5">
    <source>
        <dbReference type="ARBA" id="ARBA00022679"/>
    </source>
</evidence>
<dbReference type="GO" id="GO:0008270">
    <property type="term" value="F:zinc ion binding"/>
    <property type="evidence" value="ECO:0007669"/>
    <property type="project" value="UniProtKB-KW"/>
</dbReference>
<dbReference type="Pfam" id="PF17978">
    <property type="entry name" value="zf-RING_14"/>
    <property type="match status" value="1"/>
</dbReference>
<evidence type="ECO:0000256" key="2">
    <source>
        <dbReference type="ARBA" id="ARBA00004906"/>
    </source>
</evidence>
<keyword evidence="8" id="KW-0863">Zinc-finger</keyword>
<sequence length="356" mass="40964">MDEVTIVVLDKKKNVRKNLSLKVGNEEKIDDLLQNVGKLTAIPKDELEVLFCGKMLGRATKIRDLQLTPATQLTLLRPEVCSSQKPENPESSTTVNSSFYVFCKKCDSVKRAKLRVYCENCQGTSILVKNEPQNWADVLKTKRIRVECSSETCVQEIYANFRFKCVDCNEICAALTHARGNWQKSECCICSDENILVIDLGCNHLTCLECFKLYLEENLENFNFKLKPPHGFTITCPYTDCNRVVQDVHHFYLMGKSKYQEYQKRATEKLILQSDEGVTCPNPDCEKCNERDCVCHKTDDLTRNTIEATTRKCPNCQCSTERNGGCSHIHCTNCGYDWCFKCVKEWTENCQWDHWF</sequence>
<dbReference type="SUPFAM" id="SSF57850">
    <property type="entry name" value="RING/U-box"/>
    <property type="match status" value="2"/>
</dbReference>
<reference evidence="14" key="1">
    <citation type="submission" date="2022-11" db="EMBL/GenBank/DDBJ databases">
        <authorList>
            <person name="Kikuchi T."/>
        </authorList>
    </citation>
    <scope>NUCLEOTIDE SEQUENCE</scope>
    <source>
        <strain evidence="14">PS1010</strain>
    </source>
</reference>
<comment type="caution">
    <text evidence="14">The sequence shown here is derived from an EMBL/GenBank/DDBJ whole genome shotgun (WGS) entry which is preliminary data.</text>
</comment>
<dbReference type="Proteomes" id="UP001152747">
    <property type="component" value="Unassembled WGS sequence"/>
</dbReference>
<accession>A0A9P1IJA4</accession>
<dbReference type="GO" id="GO:0005829">
    <property type="term" value="C:cytosol"/>
    <property type="evidence" value="ECO:0007669"/>
    <property type="project" value="InterPro"/>
</dbReference>
<dbReference type="EMBL" id="CANHGI010000003">
    <property type="protein sequence ID" value="CAI5444252.1"/>
    <property type="molecule type" value="Genomic_DNA"/>
</dbReference>
<evidence type="ECO:0000256" key="3">
    <source>
        <dbReference type="ARBA" id="ARBA00012251"/>
    </source>
</evidence>
<dbReference type="InterPro" id="IPR000626">
    <property type="entry name" value="Ubiquitin-like_dom"/>
</dbReference>
<keyword evidence="4" id="KW-0597">Phosphoprotein</keyword>
<dbReference type="InterPro" id="IPR041565">
    <property type="entry name" value="Parkin_Znf-RING"/>
</dbReference>
<dbReference type="InterPro" id="IPR041170">
    <property type="entry name" value="Znf-RING_14"/>
</dbReference>
<dbReference type="InterPro" id="IPR003977">
    <property type="entry name" value="Parkin"/>
</dbReference>
<keyword evidence="7" id="KW-0677">Repeat</keyword>
<evidence type="ECO:0000256" key="11">
    <source>
        <dbReference type="PIRSR" id="PIRSR037880-1"/>
    </source>
</evidence>
<dbReference type="PROSITE" id="PS50053">
    <property type="entry name" value="UBIQUITIN_2"/>
    <property type="match status" value="1"/>
</dbReference>
<dbReference type="PROSITE" id="PS51873">
    <property type="entry name" value="TRIAD"/>
    <property type="match status" value="1"/>
</dbReference>